<evidence type="ECO:0000313" key="4">
    <source>
        <dbReference type="Proteomes" id="UP000326924"/>
    </source>
</evidence>
<dbReference type="InterPro" id="IPR046520">
    <property type="entry name" value="DUF6697"/>
</dbReference>
<accession>A0A5J5FC73</accession>
<protein>
    <recommendedName>
        <fullName evidence="2">DUF6697 domain-containing protein</fullName>
    </recommendedName>
</protein>
<dbReference type="OrthoDB" id="5427977at2759"/>
<dbReference type="Pfam" id="PF20411">
    <property type="entry name" value="DUF6697"/>
    <property type="match status" value="1"/>
</dbReference>
<name>A0A5J5FC73_9PEZI</name>
<proteinExistence type="predicted"/>
<evidence type="ECO:0000259" key="2">
    <source>
        <dbReference type="Pfam" id="PF20411"/>
    </source>
</evidence>
<feature type="compositionally biased region" description="Basic residues" evidence="1">
    <location>
        <begin position="113"/>
        <end position="132"/>
    </location>
</feature>
<keyword evidence="4" id="KW-1185">Reference proteome</keyword>
<feature type="domain" description="DUF6697" evidence="2">
    <location>
        <begin position="251"/>
        <end position="425"/>
    </location>
</feature>
<feature type="compositionally biased region" description="Basic and acidic residues" evidence="1">
    <location>
        <begin position="41"/>
        <end position="50"/>
    </location>
</feature>
<reference evidence="3 4" key="1">
    <citation type="submission" date="2019-09" db="EMBL/GenBank/DDBJ databases">
        <title>Draft genome of the ectomycorrhizal ascomycete Sphaerosporella brunnea.</title>
        <authorList>
            <consortium name="DOE Joint Genome Institute"/>
            <person name="Benucci G.M."/>
            <person name="Marozzi G."/>
            <person name="Antonielli L."/>
            <person name="Sanchez S."/>
            <person name="Marco P."/>
            <person name="Wang X."/>
            <person name="Falini L.B."/>
            <person name="Barry K."/>
            <person name="Haridas S."/>
            <person name="Lipzen A."/>
            <person name="Labutti K."/>
            <person name="Grigoriev I.V."/>
            <person name="Murat C."/>
            <person name="Martin F."/>
            <person name="Albertini E."/>
            <person name="Donnini D."/>
            <person name="Bonito G."/>
        </authorList>
    </citation>
    <scope>NUCLEOTIDE SEQUENCE [LARGE SCALE GENOMIC DNA]</scope>
    <source>
        <strain evidence="3 4">Sb_GMNB300</strain>
    </source>
</reference>
<sequence>MPRLTYPSASPSSDKDYHDSYSTITKSEEDNEVTEDDDVQREDKPGRVAIEDEDNIDAALAFEIGARIGGLGIRSRRIARPVTDDPIGADTSRRTNTRRRRQEASDSDSASPQKKRRKQTPKLRKKPVRRKKGDPPPPKTVFDLDSGDEDTLRPYRPAAPSPPQPQGTVKAEAPESDDDDLYSVPTAAPATKTASPEVMIVPGPAWKPNTGWNDEIFNSATPERKPYAHELIELWEPYQFPDRILPDPLRYPRKFLSNVLGGPMQAVTCSISVDKALQNNHRLDRYYCVRGDWNPHMPIKPGAHGIRYFHRPGYADHTDTWYPLFCRRGTDMWEYCGEYVIEMRPFIDGEWKRLSPETKQLWAVGLATKNWGREFLMANGYIKEGEFHTITSKETMQMIDTGIFCMESHIYRCVGYNWVLHDWLEKRWQSWEGRKDWESRVGVKEESAEGDEVVP</sequence>
<gene>
    <name evidence="3" type="ORF">FN846DRAFT_480149</name>
</gene>
<organism evidence="3 4">
    <name type="scientific">Sphaerosporella brunnea</name>
    <dbReference type="NCBI Taxonomy" id="1250544"/>
    <lineage>
        <taxon>Eukaryota</taxon>
        <taxon>Fungi</taxon>
        <taxon>Dikarya</taxon>
        <taxon>Ascomycota</taxon>
        <taxon>Pezizomycotina</taxon>
        <taxon>Pezizomycetes</taxon>
        <taxon>Pezizales</taxon>
        <taxon>Pyronemataceae</taxon>
        <taxon>Sphaerosporella</taxon>
    </lineage>
</organism>
<dbReference type="AlphaFoldDB" id="A0A5J5FC73"/>
<evidence type="ECO:0000256" key="1">
    <source>
        <dbReference type="SAM" id="MobiDB-lite"/>
    </source>
</evidence>
<feature type="region of interest" description="Disordered" evidence="1">
    <location>
        <begin position="70"/>
        <end position="196"/>
    </location>
</feature>
<feature type="compositionally biased region" description="Acidic residues" evidence="1">
    <location>
        <begin position="29"/>
        <end position="40"/>
    </location>
</feature>
<feature type="region of interest" description="Disordered" evidence="1">
    <location>
        <begin position="1"/>
        <end position="50"/>
    </location>
</feature>
<dbReference type="EMBL" id="VXIS01000004">
    <property type="protein sequence ID" value="KAA8914641.1"/>
    <property type="molecule type" value="Genomic_DNA"/>
</dbReference>
<comment type="caution">
    <text evidence="3">The sequence shown here is derived from an EMBL/GenBank/DDBJ whole genome shotgun (WGS) entry which is preliminary data.</text>
</comment>
<dbReference type="InParanoid" id="A0A5J5FC73"/>
<dbReference type="Proteomes" id="UP000326924">
    <property type="component" value="Unassembled WGS sequence"/>
</dbReference>
<feature type="compositionally biased region" description="Low complexity" evidence="1">
    <location>
        <begin position="185"/>
        <end position="196"/>
    </location>
</feature>
<evidence type="ECO:0000313" key="3">
    <source>
        <dbReference type="EMBL" id="KAA8914641.1"/>
    </source>
</evidence>